<evidence type="ECO:0000256" key="5">
    <source>
        <dbReference type="SAM" id="Phobius"/>
    </source>
</evidence>
<feature type="transmembrane region" description="Helical" evidence="5">
    <location>
        <begin position="199"/>
        <end position="220"/>
    </location>
</feature>
<dbReference type="PANTHER" id="PTHR42770:SF16">
    <property type="entry name" value="AMINO ACID PERMEASE"/>
    <property type="match status" value="1"/>
</dbReference>
<evidence type="ECO:0000259" key="6">
    <source>
        <dbReference type="Pfam" id="PF00324"/>
    </source>
</evidence>
<feature type="transmembrane region" description="Helical" evidence="5">
    <location>
        <begin position="89"/>
        <end position="116"/>
    </location>
</feature>
<dbReference type="Pfam" id="PF00324">
    <property type="entry name" value="AA_permease"/>
    <property type="match status" value="1"/>
</dbReference>
<dbReference type="Proteomes" id="UP000829542">
    <property type="component" value="Chromosome"/>
</dbReference>
<protein>
    <submittedName>
        <fullName evidence="7">APC family permease</fullName>
    </submittedName>
</protein>
<feature type="transmembrane region" description="Helical" evidence="5">
    <location>
        <begin position="158"/>
        <end position="179"/>
    </location>
</feature>
<keyword evidence="2 5" id="KW-0812">Transmembrane</keyword>
<sequence>MESKLSSQRMIGLATLVFFVVAAASPLTGLTGGMPVAILEGNGAGVSGIYVLSGLILLIFSVGFITMSRYIKNSGAFYAYISAGLGSRLGISGLALAILAYVSIQIAIAAIFGLFTQIFFVEYVGFDLPWWVYTSIMLLIVCWLGIERIEIGGKVLGVLMLLEVGIAVVIAIFVVIEHIPSGNLEFSSFSPTVVFSGNVGMALVFTIAAFIGFEATAIYTEEAKNPERNIPLATIFAVLLITSFFAFCSWAFIQAYGAENIQAVVAEDPELFVMNLAATTLGKWSVLVINILLITSLFAATQSFHNNIARYFYVISRDGLFWSKLAKLHATKDTPYLSSICQTIFMIALTFLLAFLGQDPLIDIFTWGSAITTMAILLLQIFVSIAVVNYFRKRVDLHLPFWKTTLAPITATILMSIVLYLVTMNLDILSGIKSNVIYLVPFLVFGSAVGGYLYAVILSRFFPSFKTRLDELVKNV</sequence>
<name>A0ABY3X342_9GAMM</name>
<dbReference type="PIRSF" id="PIRSF006060">
    <property type="entry name" value="AA_transporter"/>
    <property type="match status" value="1"/>
</dbReference>
<feature type="transmembrane region" description="Helical" evidence="5">
    <location>
        <begin position="400"/>
        <end position="424"/>
    </location>
</feature>
<dbReference type="EMBL" id="CP093379">
    <property type="protein sequence ID" value="UNM97299.1"/>
    <property type="molecule type" value="Genomic_DNA"/>
</dbReference>
<dbReference type="Gene3D" id="1.20.1740.10">
    <property type="entry name" value="Amino acid/polyamine transporter I"/>
    <property type="match status" value="1"/>
</dbReference>
<organism evidence="7 8">
    <name type="scientific">Ignatzschineria rhizosphaerae</name>
    <dbReference type="NCBI Taxonomy" id="2923279"/>
    <lineage>
        <taxon>Bacteria</taxon>
        <taxon>Pseudomonadati</taxon>
        <taxon>Pseudomonadota</taxon>
        <taxon>Gammaproteobacteria</taxon>
        <taxon>Cardiobacteriales</taxon>
        <taxon>Ignatzschineriaceae</taxon>
        <taxon>Ignatzschineria</taxon>
    </lineage>
</organism>
<gene>
    <name evidence="7" type="ORF">MMG00_05460</name>
</gene>
<feature type="transmembrane region" description="Helical" evidence="5">
    <location>
        <begin position="273"/>
        <end position="300"/>
    </location>
</feature>
<accession>A0ABY3X342</accession>
<feature type="transmembrane region" description="Helical" evidence="5">
    <location>
        <begin position="436"/>
        <end position="458"/>
    </location>
</feature>
<feature type="transmembrane region" description="Helical" evidence="5">
    <location>
        <begin position="48"/>
        <end position="68"/>
    </location>
</feature>
<feature type="transmembrane region" description="Helical" evidence="5">
    <location>
        <begin position="364"/>
        <end position="388"/>
    </location>
</feature>
<keyword evidence="8" id="KW-1185">Reference proteome</keyword>
<evidence type="ECO:0000313" key="8">
    <source>
        <dbReference type="Proteomes" id="UP000829542"/>
    </source>
</evidence>
<feature type="transmembrane region" description="Helical" evidence="5">
    <location>
        <begin position="336"/>
        <end position="358"/>
    </location>
</feature>
<dbReference type="InterPro" id="IPR050367">
    <property type="entry name" value="APC_superfamily"/>
</dbReference>
<feature type="domain" description="Amino acid permease/ SLC12A" evidence="6">
    <location>
        <begin position="28"/>
        <end position="432"/>
    </location>
</feature>
<keyword evidence="3 5" id="KW-1133">Transmembrane helix</keyword>
<dbReference type="InterPro" id="IPR004841">
    <property type="entry name" value="AA-permease/SLC12A_dom"/>
</dbReference>
<evidence type="ECO:0000256" key="1">
    <source>
        <dbReference type="ARBA" id="ARBA00004141"/>
    </source>
</evidence>
<evidence type="ECO:0000256" key="2">
    <source>
        <dbReference type="ARBA" id="ARBA00022692"/>
    </source>
</evidence>
<feature type="transmembrane region" description="Helical" evidence="5">
    <location>
        <begin position="232"/>
        <end position="253"/>
    </location>
</feature>
<feature type="transmembrane region" description="Helical" evidence="5">
    <location>
        <begin position="128"/>
        <end position="146"/>
    </location>
</feature>
<proteinExistence type="predicted"/>
<dbReference type="RefSeq" id="WP_242152549.1">
    <property type="nucleotide sequence ID" value="NZ_CP093379.1"/>
</dbReference>
<keyword evidence="4 5" id="KW-0472">Membrane</keyword>
<reference evidence="7 8" key="1">
    <citation type="submission" date="2022-03" db="EMBL/GenBank/DDBJ databases">
        <title>Ignatzschineria rhizosphaerae HR5S32.</title>
        <authorList>
            <person name="Sun J.Q."/>
            <person name="Feng J.Y."/>
        </authorList>
    </citation>
    <scope>NUCLEOTIDE SEQUENCE [LARGE SCALE GENOMIC DNA]</scope>
    <source>
        <strain evidence="7 8">HR5S32</strain>
    </source>
</reference>
<evidence type="ECO:0000313" key="7">
    <source>
        <dbReference type="EMBL" id="UNM97299.1"/>
    </source>
</evidence>
<evidence type="ECO:0000256" key="3">
    <source>
        <dbReference type="ARBA" id="ARBA00022989"/>
    </source>
</evidence>
<evidence type="ECO:0000256" key="4">
    <source>
        <dbReference type="ARBA" id="ARBA00023136"/>
    </source>
</evidence>
<comment type="subcellular location">
    <subcellularLocation>
        <location evidence="1">Membrane</location>
        <topology evidence="1">Multi-pass membrane protein</topology>
    </subcellularLocation>
</comment>
<dbReference type="PANTHER" id="PTHR42770">
    <property type="entry name" value="AMINO ACID TRANSPORTER-RELATED"/>
    <property type="match status" value="1"/>
</dbReference>